<protein>
    <submittedName>
        <fullName evidence="1">Uncharacterized protein</fullName>
    </submittedName>
</protein>
<evidence type="ECO:0000313" key="2">
    <source>
        <dbReference type="Proteomes" id="UP001461498"/>
    </source>
</evidence>
<sequence length="121" mass="13070">MQKMHTVLPTVVKVAEGCYFRKNGELKRISDTNSVSCSGLRGKGPLEKEAGGRCSGGGRCWWLVAEDRKKRRNQSFQFSEKGVKVSVISSLEDKEVVLVGSCSAVGLQAASHLLEVSAEGL</sequence>
<organism evidence="1 2">
    <name type="scientific">Rhynocoris fuscipes</name>
    <dbReference type="NCBI Taxonomy" id="488301"/>
    <lineage>
        <taxon>Eukaryota</taxon>
        <taxon>Metazoa</taxon>
        <taxon>Ecdysozoa</taxon>
        <taxon>Arthropoda</taxon>
        <taxon>Hexapoda</taxon>
        <taxon>Insecta</taxon>
        <taxon>Pterygota</taxon>
        <taxon>Neoptera</taxon>
        <taxon>Paraneoptera</taxon>
        <taxon>Hemiptera</taxon>
        <taxon>Heteroptera</taxon>
        <taxon>Panheteroptera</taxon>
        <taxon>Cimicomorpha</taxon>
        <taxon>Reduviidae</taxon>
        <taxon>Harpactorinae</taxon>
        <taxon>Harpactorini</taxon>
        <taxon>Rhynocoris</taxon>
    </lineage>
</organism>
<dbReference type="AlphaFoldDB" id="A0AAW1DL38"/>
<evidence type="ECO:0000313" key="1">
    <source>
        <dbReference type="EMBL" id="KAK9509154.1"/>
    </source>
</evidence>
<gene>
    <name evidence="1" type="ORF">O3M35_006533</name>
</gene>
<dbReference type="EMBL" id="JAPXFL010000003">
    <property type="protein sequence ID" value="KAK9509154.1"/>
    <property type="molecule type" value="Genomic_DNA"/>
</dbReference>
<proteinExistence type="predicted"/>
<reference evidence="1 2" key="1">
    <citation type="submission" date="2022-12" db="EMBL/GenBank/DDBJ databases">
        <title>Chromosome-level genome assembly of true bugs.</title>
        <authorList>
            <person name="Ma L."/>
            <person name="Li H."/>
        </authorList>
    </citation>
    <scope>NUCLEOTIDE SEQUENCE [LARGE SCALE GENOMIC DNA]</scope>
    <source>
        <strain evidence="1">Lab_2022b</strain>
    </source>
</reference>
<keyword evidence="2" id="KW-1185">Reference proteome</keyword>
<accession>A0AAW1DL38</accession>
<name>A0AAW1DL38_9HEMI</name>
<dbReference type="Proteomes" id="UP001461498">
    <property type="component" value="Unassembled WGS sequence"/>
</dbReference>
<comment type="caution">
    <text evidence="1">The sequence shown here is derived from an EMBL/GenBank/DDBJ whole genome shotgun (WGS) entry which is preliminary data.</text>
</comment>